<dbReference type="EMBL" id="PENI01000005">
    <property type="protein sequence ID" value="RMB85942.1"/>
    <property type="molecule type" value="Genomic_DNA"/>
</dbReference>
<evidence type="ECO:0000313" key="1">
    <source>
        <dbReference type="EMBL" id="RMB85942.1"/>
    </source>
</evidence>
<evidence type="ECO:0000313" key="2">
    <source>
        <dbReference type="Proteomes" id="UP000270471"/>
    </source>
</evidence>
<accession>A0A3M0IBV5</accession>
<dbReference type="Proteomes" id="UP000270471">
    <property type="component" value="Unassembled WGS sequence"/>
</dbReference>
<protein>
    <submittedName>
        <fullName evidence="1">Uncharacterized protein</fullName>
    </submittedName>
</protein>
<gene>
    <name evidence="1" type="ORF">CTZ28_10540</name>
</gene>
<organism evidence="1 2">
    <name type="scientific">Streptomyces shenzhenensis</name>
    <dbReference type="NCBI Taxonomy" id="943815"/>
    <lineage>
        <taxon>Bacteria</taxon>
        <taxon>Bacillati</taxon>
        <taxon>Actinomycetota</taxon>
        <taxon>Actinomycetes</taxon>
        <taxon>Kitasatosporales</taxon>
        <taxon>Streptomycetaceae</taxon>
        <taxon>Streptomyces</taxon>
    </lineage>
</organism>
<reference evidence="1 2" key="1">
    <citation type="submission" date="2017-11" db="EMBL/GenBank/DDBJ databases">
        <title>Draft genome of actinobacteria isolated from guarana (Paullinia cupana (Mart.) Ducke.</title>
        <authorList>
            <person name="Siqueira K.A."/>
            <person name="Liotti R.G."/>
            <person name="Mendes T.A.O."/>
            <person name="Soares M.A."/>
        </authorList>
    </citation>
    <scope>NUCLEOTIDE SEQUENCE [LARGE SCALE GENOMIC DNA]</scope>
    <source>
        <strain evidence="1 2">193</strain>
    </source>
</reference>
<dbReference type="AlphaFoldDB" id="A0A3M0IBV5"/>
<keyword evidence="2" id="KW-1185">Reference proteome</keyword>
<comment type="caution">
    <text evidence="1">The sequence shown here is derived from an EMBL/GenBank/DDBJ whole genome shotgun (WGS) entry which is preliminary data.</text>
</comment>
<name>A0A3M0IBV5_9ACTN</name>
<sequence length="155" mass="16862">MLIDIQRRKKSSEGIMTVSVFSRNKKATILGVVAAAFLVALSAAAGYRLYERARPSQASEADCVLAQRIVDGAQELSHDKAAVGEWEQSTAQLRRSRMKDGYLGFRIAQYEVWAALKAKGEGTPPADKEVKELADRANRHCEDAGVTLTLPAIAS</sequence>
<proteinExistence type="predicted"/>